<evidence type="ECO:0000259" key="8">
    <source>
        <dbReference type="PROSITE" id="PS50160"/>
    </source>
</evidence>
<dbReference type="OrthoDB" id="411785at2759"/>
<evidence type="ECO:0000256" key="1">
    <source>
        <dbReference type="ARBA" id="ARBA00005560"/>
    </source>
</evidence>
<evidence type="ECO:0000256" key="5">
    <source>
        <dbReference type="ARBA" id="ARBA00023125"/>
    </source>
</evidence>
<dbReference type="Pfam" id="PF01068">
    <property type="entry name" value="DNA_ligase_A_M"/>
    <property type="match status" value="1"/>
</dbReference>
<keyword evidence="4" id="KW-0227">DNA damage</keyword>
<evidence type="ECO:0000256" key="4">
    <source>
        <dbReference type="ARBA" id="ARBA00022763"/>
    </source>
</evidence>
<evidence type="ECO:0000313" key="10">
    <source>
        <dbReference type="Proteomes" id="UP000054558"/>
    </source>
</evidence>
<dbReference type="InterPro" id="IPR012295">
    <property type="entry name" value="TBP_dom_sf"/>
</dbReference>
<dbReference type="GO" id="GO:0003910">
    <property type="term" value="F:DNA ligase (ATP) activity"/>
    <property type="evidence" value="ECO:0007669"/>
    <property type="project" value="InterPro"/>
</dbReference>
<dbReference type="Pfam" id="PF00352">
    <property type="entry name" value="TBP"/>
    <property type="match status" value="1"/>
</dbReference>
<keyword evidence="10" id="KW-1185">Reference proteome</keyword>
<dbReference type="InterPro" id="IPR050326">
    <property type="entry name" value="NAD_dep_DNA_ligaseB"/>
</dbReference>
<protein>
    <submittedName>
        <fullName evidence="9">DNA ligase</fullName>
    </submittedName>
</protein>
<gene>
    <name evidence="9" type="ORF">KFL_015120020</name>
</gene>
<sequence length="740" mass="82694">MAVAVRELPDLFKGEQCWKIRVEDLGADRGVFIVREFGPTVWKTCVEDTPGLALAWDAAVVRSEELWESQRSRGYEVRTMDDSKIFPMLAHEYTKHANKLSDAVCVQPKIDGIRLLVGRVSDAELKAYSRTGKRLVVPHILRALAPVLGRAEFVDGELFAPSLTFEELSGLVRTQTAEGKDLLEYHIFDCFKIDEKKGAPSEQGFWDRFSILKERLVASEGDVIKLVPTERRPKADVPKLLEEYVQEGHEGVIIRSLVAPYVLGKRTFSLQKLKPFKTEAFEIVGAESGAGKDRGCVTWQCRTSDGIPFKKAVEEWDSAALRLLRGTLEEGMAFRESSKIASGIPEVVTVTFLVHCDSGAIDIKLLHENLKDMAGMSTSESGIEIALNTNDARFGTTGGRRIVNNSFYNQVSLTARKRGGRQINCKVFAKGCLLVTGCRTMRELDDILRGITRILKRACPSIGDLRIARAEATMINASVALTGPERCMTVMPYAFLRCVTEMVECRRLTGRVTVEYNPTVYSGIKLKVVRGTALIFTTGKIILTGCKTLDEVLGLWRTVLKIITLNVDKEVVIFSDHARKVRKDVKQKKRQRADRIMAFLDEMSTDVLLSEMSKRGLIPASAAIASAPTTTYDPPPMDFYEPALEYRPWRPYEQPVDRRVPALPPPAKKPERRIMPLQDSTDIPAAPCDMYQPFMHPAFGQEYGQTEGLVTADKTVDWNAATARSYAPQNCKNYVNLNIT</sequence>
<dbReference type="InterPro" id="IPR000814">
    <property type="entry name" value="TBP"/>
</dbReference>
<dbReference type="GO" id="GO:0006310">
    <property type="term" value="P:DNA recombination"/>
    <property type="evidence" value="ECO:0007669"/>
    <property type="project" value="InterPro"/>
</dbReference>
<comment type="similarity">
    <text evidence="1">Belongs to the TBP family.</text>
</comment>
<dbReference type="SUPFAM" id="SSF55945">
    <property type="entry name" value="TATA-box binding protein-like"/>
    <property type="match status" value="1"/>
</dbReference>
<evidence type="ECO:0000256" key="6">
    <source>
        <dbReference type="ARBA" id="ARBA00023163"/>
    </source>
</evidence>
<name>A0A1Y1IUX7_KLENI</name>
<organism evidence="9 10">
    <name type="scientific">Klebsormidium nitens</name>
    <name type="common">Green alga</name>
    <name type="synonym">Ulothrix nitens</name>
    <dbReference type="NCBI Taxonomy" id="105231"/>
    <lineage>
        <taxon>Eukaryota</taxon>
        <taxon>Viridiplantae</taxon>
        <taxon>Streptophyta</taxon>
        <taxon>Klebsormidiophyceae</taxon>
        <taxon>Klebsormidiales</taxon>
        <taxon>Klebsormidiaceae</taxon>
        <taxon>Klebsormidium</taxon>
    </lineage>
</organism>
<dbReference type="GO" id="GO:0005524">
    <property type="term" value="F:ATP binding"/>
    <property type="evidence" value="ECO:0007669"/>
    <property type="project" value="InterPro"/>
</dbReference>
<proteinExistence type="inferred from homology"/>
<dbReference type="EMBL" id="DF238461">
    <property type="protein sequence ID" value="GAQ93419.1"/>
    <property type="molecule type" value="Genomic_DNA"/>
</dbReference>
<dbReference type="Gene3D" id="3.30.1490.70">
    <property type="match status" value="1"/>
</dbReference>
<dbReference type="GO" id="GO:0006281">
    <property type="term" value="P:DNA repair"/>
    <property type="evidence" value="ECO:0007669"/>
    <property type="project" value="UniProtKB-KW"/>
</dbReference>
<dbReference type="GO" id="GO:0003911">
    <property type="term" value="F:DNA ligase (NAD+) activity"/>
    <property type="evidence" value="ECO:0000318"/>
    <property type="project" value="GO_Central"/>
</dbReference>
<keyword evidence="5" id="KW-0238">DNA-binding</keyword>
<dbReference type="Gene3D" id="3.30.310.10">
    <property type="entry name" value="TATA-Binding Protein"/>
    <property type="match status" value="1"/>
</dbReference>
<keyword evidence="3" id="KW-0235">DNA replication</keyword>
<keyword evidence="7" id="KW-0234">DNA repair</keyword>
<dbReference type="Proteomes" id="UP000054558">
    <property type="component" value="Unassembled WGS sequence"/>
</dbReference>
<dbReference type="PROSITE" id="PS50160">
    <property type="entry name" value="DNA_LIGASE_A3"/>
    <property type="match status" value="1"/>
</dbReference>
<dbReference type="SUPFAM" id="SSF56091">
    <property type="entry name" value="DNA ligase/mRNA capping enzyme, catalytic domain"/>
    <property type="match status" value="1"/>
</dbReference>
<keyword evidence="2 9" id="KW-0436">Ligase</keyword>
<dbReference type="GO" id="GO:0003677">
    <property type="term" value="F:DNA binding"/>
    <property type="evidence" value="ECO:0007669"/>
    <property type="project" value="UniProtKB-KW"/>
</dbReference>
<reference evidence="9 10" key="1">
    <citation type="journal article" date="2014" name="Nat. Commun.">
        <title>Klebsormidium flaccidum genome reveals primary factors for plant terrestrial adaptation.</title>
        <authorList>
            <person name="Hori K."/>
            <person name="Maruyama F."/>
            <person name="Fujisawa T."/>
            <person name="Togashi T."/>
            <person name="Yamamoto N."/>
            <person name="Seo M."/>
            <person name="Sato S."/>
            <person name="Yamada T."/>
            <person name="Mori H."/>
            <person name="Tajima N."/>
            <person name="Moriyama T."/>
            <person name="Ikeuchi M."/>
            <person name="Watanabe M."/>
            <person name="Wada H."/>
            <person name="Kobayashi K."/>
            <person name="Saito M."/>
            <person name="Masuda T."/>
            <person name="Sasaki-Sekimoto Y."/>
            <person name="Mashiguchi K."/>
            <person name="Awai K."/>
            <person name="Shimojima M."/>
            <person name="Masuda S."/>
            <person name="Iwai M."/>
            <person name="Nobusawa T."/>
            <person name="Narise T."/>
            <person name="Kondo S."/>
            <person name="Saito H."/>
            <person name="Sato R."/>
            <person name="Murakawa M."/>
            <person name="Ihara Y."/>
            <person name="Oshima-Yamada Y."/>
            <person name="Ohtaka K."/>
            <person name="Satoh M."/>
            <person name="Sonobe K."/>
            <person name="Ishii M."/>
            <person name="Ohtani R."/>
            <person name="Kanamori-Sato M."/>
            <person name="Honoki R."/>
            <person name="Miyazaki D."/>
            <person name="Mochizuki H."/>
            <person name="Umetsu J."/>
            <person name="Higashi K."/>
            <person name="Shibata D."/>
            <person name="Kamiya Y."/>
            <person name="Sato N."/>
            <person name="Nakamura Y."/>
            <person name="Tabata S."/>
            <person name="Ida S."/>
            <person name="Kurokawa K."/>
            <person name="Ohta H."/>
        </authorList>
    </citation>
    <scope>NUCLEOTIDE SEQUENCE [LARGE SCALE GENOMIC DNA]</scope>
    <source>
        <strain evidence="9 10">NIES-2285</strain>
    </source>
</reference>
<dbReference type="AlphaFoldDB" id="A0A1Y1IUX7"/>
<evidence type="ECO:0000256" key="2">
    <source>
        <dbReference type="ARBA" id="ARBA00022598"/>
    </source>
</evidence>
<evidence type="ECO:0000313" key="9">
    <source>
        <dbReference type="EMBL" id="GAQ93419.1"/>
    </source>
</evidence>
<dbReference type="Gene3D" id="3.30.470.30">
    <property type="entry name" value="DNA ligase/mRNA capping enzyme"/>
    <property type="match status" value="1"/>
</dbReference>
<keyword evidence="6" id="KW-0804">Transcription</keyword>
<evidence type="ECO:0000256" key="7">
    <source>
        <dbReference type="ARBA" id="ARBA00023204"/>
    </source>
</evidence>
<accession>A0A1Y1IUX7</accession>
<feature type="domain" description="ATP-dependent DNA ligase family profile" evidence="8">
    <location>
        <begin position="185"/>
        <end position="275"/>
    </location>
</feature>
<dbReference type="GO" id="GO:0006352">
    <property type="term" value="P:DNA-templated transcription initiation"/>
    <property type="evidence" value="ECO:0007669"/>
    <property type="project" value="InterPro"/>
</dbReference>
<dbReference type="PANTHER" id="PTHR47810">
    <property type="entry name" value="DNA LIGASE"/>
    <property type="match status" value="1"/>
</dbReference>
<dbReference type="InterPro" id="IPR012310">
    <property type="entry name" value="DNA_ligase_ATP-dep_cent"/>
</dbReference>
<dbReference type="PANTHER" id="PTHR47810:SF1">
    <property type="entry name" value="DNA LIGASE B"/>
    <property type="match status" value="1"/>
</dbReference>
<dbReference type="GO" id="GO:0006260">
    <property type="term" value="P:DNA replication"/>
    <property type="evidence" value="ECO:0007669"/>
    <property type="project" value="UniProtKB-KW"/>
</dbReference>
<evidence type="ECO:0000256" key="3">
    <source>
        <dbReference type="ARBA" id="ARBA00022705"/>
    </source>
</evidence>